<dbReference type="GO" id="GO:0051015">
    <property type="term" value="F:actin filament binding"/>
    <property type="evidence" value="ECO:0007669"/>
    <property type="project" value="TreeGrafter"/>
</dbReference>
<evidence type="ECO:0000313" key="6">
    <source>
        <dbReference type="Proteomes" id="UP000198406"/>
    </source>
</evidence>
<dbReference type="GO" id="GO:0005737">
    <property type="term" value="C:cytoplasm"/>
    <property type="evidence" value="ECO:0007669"/>
    <property type="project" value="TreeGrafter"/>
</dbReference>
<sequence length="624" mass="69336">MTFCGGAERSASPVAYTAKEYRSQSDDTQADGRLSAKKSMESGDALERENSAFGDGYSLHSRPSQSTFHRHLDDEIEVDYDHGATDLYRRIENKDWDGALNRLEFAPHEARAWVARREPSSMRLRWRLLPIHAVCIFRAPLALIEALIEVYPDGPMQKDDQGMLPVHLACRNGASKGVVLTLLEAFPESLKVKDRKNRTAVDLVATSESANKEAVLVAIRRFQKETQYNGAATVATIETAPTVQEVDYEHRTLLFRMILKKDWNNALSRAVSHPDEACTWIVTKGFNGNLRFLPLHKACVLQPPDSIVTALLKAFPDGAKNTDQDGWLPLHCACFYGASEHVVNALLFAYSKGSQTKDDEGRLPLHYACIKGAPKAVIDVLLASFSRGAMVKDDEGRLALHHACSKNAEDSVIEALLKVSPKAAQTKDDQGRLALHHACRKCTSDKTIRTLLRVYPIAAQIRDDQDKLPLHYACQHGGKKEIIQLLLQSYPESVNVPNGLGQTPLAEIKAMNNPKFESIAKMMEKIKKDHDKKRGIEGPSPVLESTVRDLNEKIQNLEKSLGKVTLLGKEMKQDLRKGKDPVMVMEKFSDALIDLGSRSKTPLKSRQQPAPPAKGIFGRVKQNA</sequence>
<feature type="compositionally biased region" description="Polar residues" evidence="4">
    <location>
        <begin position="598"/>
        <end position="608"/>
    </location>
</feature>
<feature type="region of interest" description="Disordered" evidence="4">
    <location>
        <begin position="596"/>
        <end position="624"/>
    </location>
</feature>
<feature type="region of interest" description="Disordered" evidence="4">
    <location>
        <begin position="15"/>
        <end position="45"/>
    </location>
</feature>
<reference evidence="5 6" key="1">
    <citation type="journal article" date="2015" name="Plant Cell">
        <title>Oil accumulation by the oleaginous diatom Fistulifera solaris as revealed by the genome and transcriptome.</title>
        <authorList>
            <person name="Tanaka T."/>
            <person name="Maeda Y."/>
            <person name="Veluchamy A."/>
            <person name="Tanaka M."/>
            <person name="Abida H."/>
            <person name="Marechal E."/>
            <person name="Bowler C."/>
            <person name="Muto M."/>
            <person name="Sunaga Y."/>
            <person name="Tanaka M."/>
            <person name="Yoshino T."/>
            <person name="Taniguchi T."/>
            <person name="Fukuda Y."/>
            <person name="Nemoto M."/>
            <person name="Matsumoto M."/>
            <person name="Wong P.S."/>
            <person name="Aburatani S."/>
            <person name="Fujibuchi W."/>
        </authorList>
    </citation>
    <scope>NUCLEOTIDE SEQUENCE [LARGE SCALE GENOMIC DNA]</scope>
    <source>
        <strain evidence="5 6">JPCC DA0580</strain>
    </source>
</reference>
<keyword evidence="1" id="KW-0677">Repeat</keyword>
<dbReference type="Gene3D" id="1.25.40.20">
    <property type="entry name" value="Ankyrin repeat-containing domain"/>
    <property type="match status" value="2"/>
</dbReference>
<dbReference type="InterPro" id="IPR036770">
    <property type="entry name" value="Ankyrin_rpt-contain_sf"/>
</dbReference>
<organism evidence="5 6">
    <name type="scientific">Fistulifera solaris</name>
    <name type="common">Oleaginous diatom</name>
    <dbReference type="NCBI Taxonomy" id="1519565"/>
    <lineage>
        <taxon>Eukaryota</taxon>
        <taxon>Sar</taxon>
        <taxon>Stramenopiles</taxon>
        <taxon>Ochrophyta</taxon>
        <taxon>Bacillariophyta</taxon>
        <taxon>Bacillariophyceae</taxon>
        <taxon>Bacillariophycidae</taxon>
        <taxon>Naviculales</taxon>
        <taxon>Naviculaceae</taxon>
        <taxon>Fistulifera</taxon>
    </lineage>
</organism>
<keyword evidence="3" id="KW-0175">Coiled coil</keyword>
<dbReference type="AlphaFoldDB" id="A0A1Z5J615"/>
<dbReference type="OrthoDB" id="196927at2759"/>
<gene>
    <name evidence="5" type="ORF">FisN_6Lh191</name>
</gene>
<evidence type="ECO:0000313" key="5">
    <source>
        <dbReference type="EMBL" id="GAX09433.1"/>
    </source>
</evidence>
<dbReference type="InterPro" id="IPR002110">
    <property type="entry name" value="Ankyrin_rpt"/>
</dbReference>
<comment type="caution">
    <text evidence="5">The sequence shown here is derived from an EMBL/GenBank/DDBJ whole genome shotgun (WGS) entry which is preliminary data.</text>
</comment>
<feature type="coiled-coil region" evidence="3">
    <location>
        <begin position="540"/>
        <end position="567"/>
    </location>
</feature>
<evidence type="ECO:0000256" key="2">
    <source>
        <dbReference type="ARBA" id="ARBA00023043"/>
    </source>
</evidence>
<dbReference type="SUPFAM" id="SSF48403">
    <property type="entry name" value="Ankyrin repeat"/>
    <property type="match status" value="1"/>
</dbReference>
<evidence type="ECO:0000256" key="4">
    <source>
        <dbReference type="SAM" id="MobiDB-lite"/>
    </source>
</evidence>
<evidence type="ECO:0000256" key="3">
    <source>
        <dbReference type="SAM" id="Coils"/>
    </source>
</evidence>
<accession>A0A1Z5J615</accession>
<dbReference type="InterPro" id="IPR052420">
    <property type="entry name" value="Espin/Espin-like"/>
</dbReference>
<name>A0A1Z5J615_FISSO</name>
<protein>
    <submittedName>
        <fullName evidence="5">Uncharacterized protein</fullName>
    </submittedName>
</protein>
<dbReference type="GO" id="GO:0051017">
    <property type="term" value="P:actin filament bundle assembly"/>
    <property type="evidence" value="ECO:0007669"/>
    <property type="project" value="TreeGrafter"/>
</dbReference>
<dbReference type="PANTHER" id="PTHR24153:SF8">
    <property type="entry name" value="FORKED, ISOFORM F"/>
    <property type="match status" value="1"/>
</dbReference>
<evidence type="ECO:0000256" key="1">
    <source>
        <dbReference type="ARBA" id="ARBA00022737"/>
    </source>
</evidence>
<dbReference type="Proteomes" id="UP000198406">
    <property type="component" value="Unassembled WGS sequence"/>
</dbReference>
<keyword evidence="6" id="KW-1185">Reference proteome</keyword>
<dbReference type="PANTHER" id="PTHR24153">
    <property type="entry name" value="ESPIN"/>
    <property type="match status" value="1"/>
</dbReference>
<dbReference type="InParanoid" id="A0A1Z5J615"/>
<keyword evidence="2" id="KW-0040">ANK repeat</keyword>
<dbReference type="EMBL" id="BDSP01000007">
    <property type="protein sequence ID" value="GAX09433.1"/>
    <property type="molecule type" value="Genomic_DNA"/>
</dbReference>
<proteinExistence type="predicted"/>
<dbReference type="Pfam" id="PF12796">
    <property type="entry name" value="Ank_2"/>
    <property type="match status" value="2"/>
</dbReference>
<dbReference type="SMART" id="SM00248">
    <property type="entry name" value="ANK"/>
    <property type="match status" value="6"/>
</dbReference>